<feature type="region of interest" description="Disordered" evidence="1">
    <location>
        <begin position="323"/>
        <end position="352"/>
    </location>
</feature>
<accession>A0AAV5AFT9</accession>
<reference evidence="2" key="1">
    <citation type="submission" date="2021-10" db="EMBL/GenBank/DDBJ databases">
        <title>De novo Genome Assembly of Clathrus columnatus (Basidiomycota, Fungi) Using Illumina and Nanopore Sequence Data.</title>
        <authorList>
            <person name="Ogiso-Tanaka E."/>
            <person name="Itagaki H."/>
            <person name="Hosoya T."/>
            <person name="Hosaka K."/>
        </authorList>
    </citation>
    <scope>NUCLEOTIDE SEQUENCE</scope>
    <source>
        <strain evidence="2">MO-923</strain>
    </source>
</reference>
<comment type="caution">
    <text evidence="2">The sequence shown here is derived from an EMBL/GenBank/DDBJ whole genome shotgun (WGS) entry which is preliminary data.</text>
</comment>
<feature type="region of interest" description="Disordered" evidence="1">
    <location>
        <begin position="545"/>
        <end position="580"/>
    </location>
</feature>
<evidence type="ECO:0000256" key="1">
    <source>
        <dbReference type="SAM" id="MobiDB-lite"/>
    </source>
</evidence>
<proteinExistence type="predicted"/>
<keyword evidence="3" id="KW-1185">Reference proteome</keyword>
<dbReference type="EMBL" id="BPWL01000008">
    <property type="protein sequence ID" value="GJJ13170.1"/>
    <property type="molecule type" value="Genomic_DNA"/>
</dbReference>
<dbReference type="Proteomes" id="UP001050691">
    <property type="component" value="Unassembled WGS sequence"/>
</dbReference>
<name>A0AAV5AFT9_9AGAM</name>
<organism evidence="2 3">
    <name type="scientific">Clathrus columnatus</name>
    <dbReference type="NCBI Taxonomy" id="1419009"/>
    <lineage>
        <taxon>Eukaryota</taxon>
        <taxon>Fungi</taxon>
        <taxon>Dikarya</taxon>
        <taxon>Basidiomycota</taxon>
        <taxon>Agaricomycotina</taxon>
        <taxon>Agaricomycetes</taxon>
        <taxon>Phallomycetidae</taxon>
        <taxon>Phallales</taxon>
        <taxon>Clathraceae</taxon>
        <taxon>Clathrus</taxon>
    </lineage>
</organism>
<evidence type="ECO:0000313" key="2">
    <source>
        <dbReference type="EMBL" id="GJJ13170.1"/>
    </source>
</evidence>
<feature type="region of interest" description="Disordered" evidence="1">
    <location>
        <begin position="388"/>
        <end position="411"/>
    </location>
</feature>
<gene>
    <name evidence="2" type="ORF">Clacol_007421</name>
</gene>
<dbReference type="AlphaFoldDB" id="A0AAV5AFT9"/>
<feature type="compositionally biased region" description="Acidic residues" evidence="1">
    <location>
        <begin position="390"/>
        <end position="400"/>
    </location>
</feature>
<evidence type="ECO:0000313" key="3">
    <source>
        <dbReference type="Proteomes" id="UP001050691"/>
    </source>
</evidence>
<protein>
    <submittedName>
        <fullName evidence="2">Uncharacterized protein</fullName>
    </submittedName>
</protein>
<sequence length="580" mass="64468">MNNDAGEPPFERPEDNVKVYLSVAVLPEMILNESAPPIIPPGHKAHLNHLHVRPERYRRRLSNLISCRDLQAYDQLVKRFVQRLPTVPIDLPPTDQRTGAAFTIPVLGLDLNVPTIYLPRPSTIYDMVPWMYAYPFQTLTRAMQVSFPQTASWSLTPLPAGNMDIMIWHGFLCTQTGTTTPRIRVLIEFGARCPGFEAGHIYAIKSFDTRNPTIMETLVFHTARSMGLANDLYLPEYFDSTESYNNPPECPLNPPRYPEMEFPDSDSEWEGMDDANVRLFPSTAPDTSAGVSEYLDIQVSAYGSEAYVELPISRVFRSINSEIHNRRPQRQPSPPVAGPSQIRGQVTGTRRTRASSYIAGVTYPTDSETEVDDNLGAARAATRGVQLNDESIEDNSDVESDNVQIDPPPPPPTRVQYFGVSRATAETTNNIVTWSDNVETDVDGVEDLLQMDEVEDENPNAITHALDTESLYLAAMQTLNPDGGPSLSLPRPPQQIIHSRPLRNIGGYLTVVPELGAVREAEEVAELREEARRDAQRAAEWIELQRDGVAMPGDGADHNPDDNTWISETGLVLDRSPAAA</sequence>